<dbReference type="HAMAP" id="MF_01102">
    <property type="entry name" value="MnmC"/>
    <property type="match status" value="1"/>
</dbReference>
<evidence type="ECO:0000256" key="5">
    <source>
        <dbReference type="ARBA" id="ARBA00022691"/>
    </source>
</evidence>
<comment type="caution">
    <text evidence="13">The sequence shown here is derived from an EMBL/GenBank/DDBJ whole genome shotgun (WGS) entry which is preliminary data.</text>
</comment>
<dbReference type="InterPro" id="IPR017610">
    <property type="entry name" value="tRNA_S-uridine_synth_MnmC_C"/>
</dbReference>
<evidence type="ECO:0000259" key="12">
    <source>
        <dbReference type="Pfam" id="PF05430"/>
    </source>
</evidence>
<dbReference type="EMBL" id="JACFXU010000013">
    <property type="protein sequence ID" value="MBA6411925.1"/>
    <property type="molecule type" value="Genomic_DNA"/>
</dbReference>
<dbReference type="Pfam" id="PF01266">
    <property type="entry name" value="DAO"/>
    <property type="match status" value="1"/>
</dbReference>
<keyword evidence="2 10" id="KW-0489">Methyltransferase</keyword>
<evidence type="ECO:0000256" key="1">
    <source>
        <dbReference type="ARBA" id="ARBA00022490"/>
    </source>
</evidence>
<keyword evidence="7 10" id="KW-0274">FAD</keyword>
<evidence type="ECO:0000256" key="2">
    <source>
        <dbReference type="ARBA" id="ARBA00022603"/>
    </source>
</evidence>
<comment type="similarity">
    <text evidence="10">In the N-terminal section; belongs to the methyltransferase superfamily. tRNA (mnm(5)s(2)U34)-methyltransferase family.</text>
</comment>
<keyword evidence="6 10" id="KW-0819">tRNA processing</keyword>
<keyword evidence="5 10" id="KW-0949">S-adenosyl-L-methionine</keyword>
<comment type="function">
    <text evidence="10">Catalyzes the last two steps in the biosynthesis of 5-methylaminomethyl-2-thiouridine (mnm(5)s(2)U) at the wobble position (U34) in tRNA. Catalyzes the FAD-dependent demodification of cmnm(5)s(2)U34 to nm(5)s(2)U34, followed by the transfer of a methyl group from S-adenosyl-L-methionine to nm(5)s(2)U34, to form mnm(5)s(2)U34.</text>
</comment>
<dbReference type="Gene3D" id="3.40.50.150">
    <property type="entry name" value="Vaccinia Virus protein VP39"/>
    <property type="match status" value="1"/>
</dbReference>
<dbReference type="GO" id="GO:0002098">
    <property type="term" value="P:tRNA wobble uridine modification"/>
    <property type="evidence" value="ECO:0007669"/>
    <property type="project" value="TreeGrafter"/>
</dbReference>
<proteinExistence type="inferred from homology"/>
<evidence type="ECO:0000259" key="11">
    <source>
        <dbReference type="Pfam" id="PF01266"/>
    </source>
</evidence>
<dbReference type="InterPro" id="IPR029063">
    <property type="entry name" value="SAM-dependent_MTases_sf"/>
</dbReference>
<reference evidence="13 14" key="1">
    <citation type="submission" date="2020-07" db="EMBL/GenBank/DDBJ databases">
        <title>Halieaceae bacterium, F7430, whole genome shotgun sequencing project.</title>
        <authorList>
            <person name="Jiang S."/>
            <person name="Liu Z.W."/>
            <person name="Du Z.J."/>
        </authorList>
    </citation>
    <scope>NUCLEOTIDE SEQUENCE [LARGE SCALE GENOMIC DNA]</scope>
    <source>
        <strain evidence="13 14">F7430</strain>
    </source>
</reference>
<keyword evidence="9 10" id="KW-0511">Multifunctional enzyme</keyword>
<keyword evidence="1 10" id="KW-0963">Cytoplasm</keyword>
<dbReference type="NCBIfam" id="TIGR03197">
    <property type="entry name" value="MnmC_Cterm"/>
    <property type="match status" value="1"/>
</dbReference>
<organism evidence="13 14">
    <name type="scientific">Sediminihaliea albiluteola</name>
    <dbReference type="NCBI Taxonomy" id="2758564"/>
    <lineage>
        <taxon>Bacteria</taxon>
        <taxon>Pseudomonadati</taxon>
        <taxon>Pseudomonadota</taxon>
        <taxon>Gammaproteobacteria</taxon>
        <taxon>Cellvibrionales</taxon>
        <taxon>Halieaceae</taxon>
        <taxon>Sediminihaliea</taxon>
    </lineage>
</organism>
<protein>
    <recommendedName>
        <fullName evidence="10">tRNA 5-methylaminomethyl-2-thiouridine biosynthesis bifunctional protein MnmC</fullName>
        <shortName evidence="10">tRNA mnm(5)s(2)U biosynthesis bifunctional protein</shortName>
    </recommendedName>
    <domain>
        <recommendedName>
            <fullName evidence="10">tRNA (mnm(5)s(2)U34)-methyltransferase</fullName>
            <ecNumber evidence="10">2.1.1.61</ecNumber>
        </recommendedName>
    </domain>
    <domain>
        <recommendedName>
            <fullName evidence="10">FAD-dependent cmnm(5)s(2)U34 oxidoreductase</fullName>
            <ecNumber evidence="10">1.5.-.-</ecNumber>
        </recommendedName>
    </domain>
</protein>
<keyword evidence="3 10" id="KW-0285">Flavoprotein</keyword>
<evidence type="ECO:0000256" key="6">
    <source>
        <dbReference type="ARBA" id="ARBA00022694"/>
    </source>
</evidence>
<dbReference type="PANTHER" id="PTHR13847:SF283">
    <property type="entry name" value="TRNA 5-METHYLAMINOMETHYL-2-THIOURIDINE BIOSYNTHESIS BIFUNCTIONAL PROTEIN MNMC"/>
    <property type="match status" value="1"/>
</dbReference>
<evidence type="ECO:0000256" key="9">
    <source>
        <dbReference type="ARBA" id="ARBA00023268"/>
    </source>
</evidence>
<feature type="domain" description="MnmC-like methyltransferase" evidence="12">
    <location>
        <begin position="119"/>
        <end position="243"/>
    </location>
</feature>
<dbReference type="NCBIfam" id="NF033855">
    <property type="entry name" value="tRNA_MNMC2"/>
    <property type="match status" value="1"/>
</dbReference>
<dbReference type="InterPro" id="IPR023032">
    <property type="entry name" value="tRNA_MAMT_biosynth_bifunc_MnmC"/>
</dbReference>
<dbReference type="AlphaFoldDB" id="A0A7W2TU57"/>
<evidence type="ECO:0000313" key="13">
    <source>
        <dbReference type="EMBL" id="MBA6411925.1"/>
    </source>
</evidence>
<dbReference type="GO" id="GO:0032259">
    <property type="term" value="P:methylation"/>
    <property type="evidence" value="ECO:0007669"/>
    <property type="project" value="UniProtKB-KW"/>
</dbReference>
<dbReference type="Gene3D" id="3.30.9.10">
    <property type="entry name" value="D-Amino Acid Oxidase, subunit A, domain 2"/>
    <property type="match status" value="1"/>
</dbReference>
<evidence type="ECO:0000256" key="10">
    <source>
        <dbReference type="HAMAP-Rule" id="MF_01102"/>
    </source>
</evidence>
<dbReference type="Pfam" id="PF05430">
    <property type="entry name" value="Methyltransf_30"/>
    <property type="match status" value="1"/>
</dbReference>
<sequence length="670" mass="72949">MPKMQQAWQAMPRAELDWDAQGIPNSRQFEDIYYDRSNGLAESHYVFLQGNQLPDRWQHQRDDSFVIGETGFGSGLNFLMTWQAWLEQAEAPPRLHFLSMECFPLRRDELARALANWPQLARLSEQLIAQYPEPIPGVHRMTFEGGNVILDLWWAEANEALTDMLARQQPLVDAWYLDGFAPSRNSALWQESLLKQLGQLSKPGATLATFTAASAVRRGLQAAGFEMHKGPGFGRKRERLLGQLAQPAEPAPLLGTPWDIPASSGAIPSSAIVLGAGLAGTATAAALAKRGIHVTVLESAEVAGAASGNQQGILYTRLSRQHSPLADFSVLSFSHAAALYRALLASGELIAGRDGQLCGSFHLHRDNSELALLKELLTELPDLAEVLSADAASARLGVELASPGFWYPHSGWLSPPAICRHWLSQSKITLLEHCGQVTVSKHAGQWQARNHSGELLAEADCAVIACGHHSAAQSGLEWLPLQAIRGQTSSLPAGQPFEQLRAALCHDGYIAPARDGQHCIGATFNLNDSSQDLSIKDHQHNLQQLSQALPQWSAALEALNPATLEGRVGFRCASPDYLPLVGPVPKLDDFVAQFAALRRNAKRDIPACGIFEQGLYLNTGHGSRGLSSTPLAAELLASQICHEPLPMTRELARALAPARFLIRDLGRKRL</sequence>
<comment type="similarity">
    <text evidence="10">In the C-terminal section; belongs to the DAO family.</text>
</comment>
<dbReference type="PANTHER" id="PTHR13847">
    <property type="entry name" value="SARCOSINE DEHYDROGENASE-RELATED"/>
    <property type="match status" value="1"/>
</dbReference>
<evidence type="ECO:0000256" key="4">
    <source>
        <dbReference type="ARBA" id="ARBA00022679"/>
    </source>
</evidence>
<dbReference type="EC" id="2.1.1.61" evidence="10"/>
<feature type="region of interest" description="tRNA (mnm(5)s(2)U34)-methyltransferase" evidence="10">
    <location>
        <begin position="1"/>
        <end position="245"/>
    </location>
</feature>
<dbReference type="InterPro" id="IPR006076">
    <property type="entry name" value="FAD-dep_OxRdtase"/>
</dbReference>
<dbReference type="InterPro" id="IPR008471">
    <property type="entry name" value="MnmC-like_methylTransf"/>
</dbReference>
<name>A0A7W2TU57_9GAMM</name>
<keyword evidence="8 10" id="KW-0560">Oxidoreductase</keyword>
<evidence type="ECO:0000256" key="8">
    <source>
        <dbReference type="ARBA" id="ARBA00023002"/>
    </source>
</evidence>
<dbReference type="SUPFAM" id="SSF54373">
    <property type="entry name" value="FAD-linked reductases, C-terminal domain"/>
    <property type="match status" value="1"/>
</dbReference>
<dbReference type="GO" id="GO:0004808">
    <property type="term" value="F:tRNA (5-methylaminomethyl-2-thiouridylate)(34)-methyltransferase activity"/>
    <property type="evidence" value="ECO:0007669"/>
    <property type="project" value="UniProtKB-EC"/>
</dbReference>
<dbReference type="Proteomes" id="UP000539350">
    <property type="component" value="Unassembled WGS sequence"/>
</dbReference>
<gene>
    <name evidence="10 13" type="primary">mnmC</name>
    <name evidence="13" type="ORF">H2508_02220</name>
</gene>
<keyword evidence="14" id="KW-1185">Reference proteome</keyword>
<dbReference type="InterPro" id="IPR036188">
    <property type="entry name" value="FAD/NAD-bd_sf"/>
</dbReference>
<keyword evidence="4 10" id="KW-0808">Transferase</keyword>
<feature type="region of interest" description="FAD-dependent cmnm(5)s(2)U34 oxidoreductase" evidence="10">
    <location>
        <begin position="274"/>
        <end position="670"/>
    </location>
</feature>
<dbReference type="GO" id="GO:0005737">
    <property type="term" value="C:cytoplasm"/>
    <property type="evidence" value="ECO:0007669"/>
    <property type="project" value="UniProtKB-SubCell"/>
</dbReference>
<evidence type="ECO:0000256" key="3">
    <source>
        <dbReference type="ARBA" id="ARBA00022630"/>
    </source>
</evidence>
<accession>A0A7W2TU57</accession>
<dbReference type="EC" id="1.5.-.-" evidence="10"/>
<dbReference type="Gene3D" id="3.50.50.60">
    <property type="entry name" value="FAD/NAD(P)-binding domain"/>
    <property type="match status" value="1"/>
</dbReference>
<dbReference type="GO" id="GO:0016645">
    <property type="term" value="F:oxidoreductase activity, acting on the CH-NH group of donors"/>
    <property type="evidence" value="ECO:0007669"/>
    <property type="project" value="InterPro"/>
</dbReference>
<comment type="subcellular location">
    <subcellularLocation>
        <location evidence="10">Cytoplasm</location>
    </subcellularLocation>
</comment>
<comment type="catalytic activity">
    <reaction evidence="10">
        <text>5-aminomethyl-2-thiouridine(34) in tRNA + S-adenosyl-L-methionine = 5-methylaminomethyl-2-thiouridine(34) in tRNA + S-adenosyl-L-homocysteine + H(+)</text>
        <dbReference type="Rhea" id="RHEA:19569"/>
        <dbReference type="Rhea" id="RHEA-COMP:10195"/>
        <dbReference type="Rhea" id="RHEA-COMP:10197"/>
        <dbReference type="ChEBI" id="CHEBI:15378"/>
        <dbReference type="ChEBI" id="CHEBI:57856"/>
        <dbReference type="ChEBI" id="CHEBI:59789"/>
        <dbReference type="ChEBI" id="CHEBI:74454"/>
        <dbReference type="ChEBI" id="CHEBI:74455"/>
        <dbReference type="EC" id="2.1.1.61"/>
    </reaction>
</comment>
<evidence type="ECO:0000256" key="7">
    <source>
        <dbReference type="ARBA" id="ARBA00022827"/>
    </source>
</evidence>
<evidence type="ECO:0000313" key="14">
    <source>
        <dbReference type="Proteomes" id="UP000539350"/>
    </source>
</evidence>
<feature type="domain" description="FAD dependent oxidoreductase" evidence="11">
    <location>
        <begin position="271"/>
        <end position="638"/>
    </location>
</feature>
<dbReference type="SUPFAM" id="SSF51905">
    <property type="entry name" value="FAD/NAD(P)-binding domain"/>
    <property type="match status" value="1"/>
</dbReference>
<dbReference type="NCBIfam" id="NF002481">
    <property type="entry name" value="PRK01747.1-2"/>
    <property type="match status" value="1"/>
</dbReference>
<dbReference type="InterPro" id="IPR047785">
    <property type="entry name" value="tRNA_MNMC2"/>
</dbReference>
<dbReference type="RefSeq" id="WP_182168767.1">
    <property type="nucleotide sequence ID" value="NZ_JACFXU010000013.1"/>
</dbReference>
<dbReference type="GO" id="GO:0050660">
    <property type="term" value="F:flavin adenine dinucleotide binding"/>
    <property type="evidence" value="ECO:0007669"/>
    <property type="project" value="UniProtKB-UniRule"/>
</dbReference>
<comment type="cofactor">
    <cofactor evidence="10">
        <name>FAD</name>
        <dbReference type="ChEBI" id="CHEBI:57692"/>
    </cofactor>
</comment>